<dbReference type="PROSITE" id="PS00775">
    <property type="entry name" value="GLYCOSYL_HYDROL_F3"/>
    <property type="match status" value="1"/>
</dbReference>
<comment type="similarity">
    <text evidence="1 5">Belongs to the glycosyl hydrolase 3 family.</text>
</comment>
<comment type="caution">
    <text evidence="8">The sequence shown here is derived from an EMBL/GenBank/DDBJ whole genome shotgun (WGS) entry which is preliminary data.</text>
</comment>
<feature type="domain" description="Fibronectin type III-like" evidence="7">
    <location>
        <begin position="642"/>
        <end position="712"/>
    </location>
</feature>
<organism evidence="8 9">
    <name type="scientific">Ridgeia piscesae</name>
    <name type="common">Tubeworm</name>
    <dbReference type="NCBI Taxonomy" id="27915"/>
    <lineage>
        <taxon>Eukaryota</taxon>
        <taxon>Metazoa</taxon>
        <taxon>Spiralia</taxon>
        <taxon>Lophotrochozoa</taxon>
        <taxon>Annelida</taxon>
        <taxon>Polychaeta</taxon>
        <taxon>Sedentaria</taxon>
        <taxon>Canalipalpata</taxon>
        <taxon>Sabellida</taxon>
        <taxon>Siboglinidae</taxon>
        <taxon>Ridgeia</taxon>
    </lineage>
</organism>
<dbReference type="InterPro" id="IPR001764">
    <property type="entry name" value="Glyco_hydro_3_N"/>
</dbReference>
<evidence type="ECO:0000256" key="3">
    <source>
        <dbReference type="ARBA" id="ARBA00022801"/>
    </source>
</evidence>
<dbReference type="Gene3D" id="2.60.40.10">
    <property type="entry name" value="Immunoglobulins"/>
    <property type="match status" value="1"/>
</dbReference>
<dbReference type="InterPro" id="IPR044993">
    <property type="entry name" value="BXL"/>
</dbReference>
<dbReference type="InterPro" id="IPR017853">
    <property type="entry name" value="GH"/>
</dbReference>
<reference evidence="8" key="1">
    <citation type="journal article" date="2023" name="Mol. Biol. Evol.">
        <title>Third-Generation Sequencing Reveals the Adaptive Role of the Epigenome in Three Deep-Sea Polychaetes.</title>
        <authorList>
            <person name="Perez M."/>
            <person name="Aroh O."/>
            <person name="Sun Y."/>
            <person name="Lan Y."/>
            <person name="Juniper S.K."/>
            <person name="Young C.R."/>
            <person name="Angers B."/>
            <person name="Qian P.Y."/>
        </authorList>
    </citation>
    <scope>NUCLEOTIDE SEQUENCE</scope>
    <source>
        <strain evidence="8">R07B-5</strain>
    </source>
</reference>
<dbReference type="SUPFAM" id="SSF51445">
    <property type="entry name" value="(Trans)glycosidases"/>
    <property type="match status" value="1"/>
</dbReference>
<feature type="chain" id="PRO_5042159752" description="Fibronectin type III-like domain-containing protein" evidence="6">
    <location>
        <begin position="26"/>
        <end position="732"/>
    </location>
</feature>
<dbReference type="InterPro" id="IPR019800">
    <property type="entry name" value="Glyco_hydro_3_AS"/>
</dbReference>
<dbReference type="GO" id="GO:0009044">
    <property type="term" value="F:xylan 1,4-beta-xylosidase activity"/>
    <property type="evidence" value="ECO:0007669"/>
    <property type="project" value="InterPro"/>
</dbReference>
<protein>
    <recommendedName>
        <fullName evidence="7">Fibronectin type III-like domain-containing protein</fullName>
    </recommendedName>
</protein>
<dbReference type="InterPro" id="IPR036881">
    <property type="entry name" value="Glyco_hydro_3_C_sf"/>
</dbReference>
<dbReference type="EMBL" id="JAODUO010000485">
    <property type="protein sequence ID" value="KAK2179519.1"/>
    <property type="molecule type" value="Genomic_DNA"/>
</dbReference>
<keyword evidence="4 5" id="KW-0326">Glycosidase</keyword>
<dbReference type="GO" id="GO:0031222">
    <property type="term" value="P:arabinan catabolic process"/>
    <property type="evidence" value="ECO:0007669"/>
    <property type="project" value="TreeGrafter"/>
</dbReference>
<dbReference type="Pfam" id="PF00933">
    <property type="entry name" value="Glyco_hydro_3"/>
    <property type="match status" value="1"/>
</dbReference>
<dbReference type="Proteomes" id="UP001209878">
    <property type="component" value="Unassembled WGS sequence"/>
</dbReference>
<dbReference type="SMART" id="SM01217">
    <property type="entry name" value="Fn3_like"/>
    <property type="match status" value="1"/>
</dbReference>
<evidence type="ECO:0000256" key="4">
    <source>
        <dbReference type="ARBA" id="ARBA00023295"/>
    </source>
</evidence>
<gene>
    <name evidence="8" type="ORF">NP493_486g00010</name>
</gene>
<dbReference type="Pfam" id="PF01915">
    <property type="entry name" value="Glyco_hydro_3_C"/>
    <property type="match status" value="1"/>
</dbReference>
<dbReference type="PRINTS" id="PR00133">
    <property type="entry name" value="GLHYDRLASE3"/>
</dbReference>
<dbReference type="GO" id="GO:0045493">
    <property type="term" value="P:xylan catabolic process"/>
    <property type="evidence" value="ECO:0007669"/>
    <property type="project" value="InterPro"/>
</dbReference>
<keyword evidence="9" id="KW-1185">Reference proteome</keyword>
<dbReference type="InterPro" id="IPR002772">
    <property type="entry name" value="Glyco_hydro_3_C"/>
</dbReference>
<evidence type="ECO:0000313" key="9">
    <source>
        <dbReference type="Proteomes" id="UP001209878"/>
    </source>
</evidence>
<accession>A0AAD9KY74</accession>
<name>A0AAD9KY74_RIDPI</name>
<dbReference type="PANTHER" id="PTHR42721:SF42">
    <property type="entry name" value="FIBRONECTIN TYPE III-LIKE DOMAIN-CONTAINING PROTEIN"/>
    <property type="match status" value="1"/>
</dbReference>
<feature type="signal peptide" evidence="6">
    <location>
        <begin position="1"/>
        <end position="25"/>
    </location>
</feature>
<dbReference type="PANTHER" id="PTHR42721">
    <property type="entry name" value="SUGAR HYDROLASE-RELATED"/>
    <property type="match status" value="1"/>
</dbReference>
<dbReference type="AlphaFoldDB" id="A0AAD9KY74"/>
<dbReference type="Gene3D" id="3.40.50.1700">
    <property type="entry name" value="Glycoside hydrolase family 3 C-terminal domain"/>
    <property type="match status" value="1"/>
</dbReference>
<sequence length="732" mass="81404">MIYIDKRPFSLFAFICLLHVNSTFSLMPFEDTSLPWNKRVDDFVSRLTLDEVIKQSVALYQHSTPTIDRLGVKSYRWISECLRGYSGHNATAFPQALGLSATFSTALIYNVSEAISKEVRAFYNDDIHHAKYGRHGLSCFDPVVNIARHPLWGRIQETYGEDPYLSGQLSRQYVYGLQGDHPRYLRTNAGCKHFDVHSGPENIPVPRFSFNAKVSERDMRMTYLPQFKACVQAGSYNVMCSYNRINGIPSCAHRGLLTDVLRNEWGFQGFVISDSGAIKNIVTEHKYNSTPEDAAVSAVNAGCNMELRRGTPYYYAIGQAVLDGKLSEDVVRENLKPIMYTRFRLGEFDPPKMNPYSEITMSEVLSREHQQLAVMAALKTFVLLKNLNGMLPVKKSLERLAIVGPMADMALFGDYYPKPDKRFVSTPLEGLKKLANETRHASGCDDASCGSYNGTQVKDSVVGSQLVIVCLGTGRLLEAEGKDRSSLDLPGSQLQLLQDAAYYSGDAPLVLLLFNAGPLDVTWAKESSEVDAIVACFFPAQATGQALYDMVTASSPHAIPAGRLPVTWPAQLHQVPPITNYDMDGHTYRYYHGDPLYPFGYGLSYSQFQYTSLTVKPSHIAPGQNISVTVSVVNKGPLDADEVVQIYMAWTNASVPVPKLQLCGFQRQLLKVNVTATFTFVVTSEQMAVWISNAEGFQVELGAMILYAGGQQPYQRTTVHSNVLKTSFLIKK</sequence>
<evidence type="ECO:0000259" key="7">
    <source>
        <dbReference type="SMART" id="SM01217"/>
    </source>
</evidence>
<evidence type="ECO:0000256" key="5">
    <source>
        <dbReference type="RuleBase" id="RU361161"/>
    </source>
</evidence>
<keyword evidence="2 6" id="KW-0732">Signal</keyword>
<dbReference type="SUPFAM" id="SSF52279">
    <property type="entry name" value="Beta-D-glucan exohydrolase, C-terminal domain"/>
    <property type="match status" value="1"/>
</dbReference>
<evidence type="ECO:0000256" key="1">
    <source>
        <dbReference type="ARBA" id="ARBA00005336"/>
    </source>
</evidence>
<dbReference type="InterPro" id="IPR036962">
    <property type="entry name" value="Glyco_hydro_3_N_sf"/>
</dbReference>
<dbReference type="InterPro" id="IPR026891">
    <property type="entry name" value="Fn3-like"/>
</dbReference>
<dbReference type="Pfam" id="PF14310">
    <property type="entry name" value="Fn3-like"/>
    <property type="match status" value="1"/>
</dbReference>
<evidence type="ECO:0000313" key="8">
    <source>
        <dbReference type="EMBL" id="KAK2179519.1"/>
    </source>
</evidence>
<dbReference type="GO" id="GO:0046556">
    <property type="term" value="F:alpha-L-arabinofuranosidase activity"/>
    <property type="evidence" value="ECO:0007669"/>
    <property type="project" value="TreeGrafter"/>
</dbReference>
<evidence type="ECO:0000256" key="2">
    <source>
        <dbReference type="ARBA" id="ARBA00022729"/>
    </source>
</evidence>
<keyword evidence="3 5" id="KW-0378">Hydrolase</keyword>
<evidence type="ECO:0000256" key="6">
    <source>
        <dbReference type="SAM" id="SignalP"/>
    </source>
</evidence>
<dbReference type="InterPro" id="IPR013783">
    <property type="entry name" value="Ig-like_fold"/>
</dbReference>
<proteinExistence type="inferred from homology"/>
<dbReference type="Gene3D" id="3.20.20.300">
    <property type="entry name" value="Glycoside hydrolase, family 3, N-terminal domain"/>
    <property type="match status" value="1"/>
</dbReference>